<accession>A0A6C0JZY1</accession>
<organism evidence="1">
    <name type="scientific">viral metagenome</name>
    <dbReference type="NCBI Taxonomy" id="1070528"/>
    <lineage>
        <taxon>unclassified sequences</taxon>
        <taxon>metagenomes</taxon>
        <taxon>organismal metagenomes</taxon>
    </lineage>
</organism>
<reference evidence="1" key="1">
    <citation type="journal article" date="2020" name="Nature">
        <title>Giant virus diversity and host interactions through global metagenomics.</title>
        <authorList>
            <person name="Schulz F."/>
            <person name="Roux S."/>
            <person name="Paez-Espino D."/>
            <person name="Jungbluth S."/>
            <person name="Walsh D.A."/>
            <person name="Denef V.J."/>
            <person name="McMahon K.D."/>
            <person name="Konstantinidis K.T."/>
            <person name="Eloe-Fadrosh E.A."/>
            <person name="Kyrpides N.C."/>
            <person name="Woyke T."/>
        </authorList>
    </citation>
    <scope>NUCLEOTIDE SEQUENCE</scope>
    <source>
        <strain evidence="1">GVMAG-S-1101164-164</strain>
    </source>
</reference>
<dbReference type="AlphaFoldDB" id="A0A6C0JZY1"/>
<dbReference type="EMBL" id="MN740748">
    <property type="protein sequence ID" value="QHU09957.1"/>
    <property type="molecule type" value="Genomic_DNA"/>
</dbReference>
<sequence>MEYVTYKNIKVPIKTIPKGSLLFRLGANENDFRGVPKKNGTRCILSNHNVFFYPNPFAGKAALYDFKDSDFSRIGIYVLTHDIQVVWLLNPSPFTRRSKNAGTGFLKRCYTVRKGCVDIKSGKGLHARYNPCFDEEFIAKYPNIVGMIANAFGDSEKMSRTFPHLPPYKKKFFHFAEDAEGVRMIPELILHPLKRRPRKDIIVYPNDILENNYEPIANLSVEKDQTKLVTFMNRHAKYNPETFFYQIK</sequence>
<evidence type="ECO:0000313" key="1">
    <source>
        <dbReference type="EMBL" id="QHU09957.1"/>
    </source>
</evidence>
<name>A0A6C0JZY1_9ZZZZ</name>
<protein>
    <submittedName>
        <fullName evidence="1">Uncharacterized protein</fullName>
    </submittedName>
</protein>
<proteinExistence type="predicted"/>